<name>A0A5C2RXE4_9APHY</name>
<gene>
    <name evidence="2" type="ORF">L227DRAFT_299618</name>
</gene>
<evidence type="ECO:0000313" key="2">
    <source>
        <dbReference type="EMBL" id="RPD55722.1"/>
    </source>
</evidence>
<feature type="region of interest" description="Disordered" evidence="1">
    <location>
        <begin position="1"/>
        <end position="27"/>
    </location>
</feature>
<dbReference type="AlphaFoldDB" id="A0A5C2RXE4"/>
<reference evidence="2" key="1">
    <citation type="journal article" date="2018" name="Genome Biol. Evol.">
        <title>Genomics and development of Lentinus tigrinus, a white-rot wood-decaying mushroom with dimorphic fruiting bodies.</title>
        <authorList>
            <person name="Wu B."/>
            <person name="Xu Z."/>
            <person name="Knudson A."/>
            <person name="Carlson A."/>
            <person name="Chen N."/>
            <person name="Kovaka S."/>
            <person name="LaButti K."/>
            <person name="Lipzen A."/>
            <person name="Pennachio C."/>
            <person name="Riley R."/>
            <person name="Schakwitz W."/>
            <person name="Umezawa K."/>
            <person name="Ohm R.A."/>
            <person name="Grigoriev I.V."/>
            <person name="Nagy L.G."/>
            <person name="Gibbons J."/>
            <person name="Hibbett D."/>
        </authorList>
    </citation>
    <scope>NUCLEOTIDE SEQUENCE [LARGE SCALE GENOMIC DNA]</scope>
    <source>
        <strain evidence="2">ALCF2SS1-6</strain>
    </source>
</reference>
<feature type="region of interest" description="Disordered" evidence="1">
    <location>
        <begin position="57"/>
        <end position="79"/>
    </location>
</feature>
<proteinExistence type="predicted"/>
<evidence type="ECO:0000256" key="1">
    <source>
        <dbReference type="SAM" id="MobiDB-lite"/>
    </source>
</evidence>
<organism evidence="2 3">
    <name type="scientific">Lentinus tigrinus ALCF2SS1-6</name>
    <dbReference type="NCBI Taxonomy" id="1328759"/>
    <lineage>
        <taxon>Eukaryota</taxon>
        <taxon>Fungi</taxon>
        <taxon>Dikarya</taxon>
        <taxon>Basidiomycota</taxon>
        <taxon>Agaricomycotina</taxon>
        <taxon>Agaricomycetes</taxon>
        <taxon>Polyporales</taxon>
        <taxon>Polyporaceae</taxon>
        <taxon>Lentinus</taxon>
    </lineage>
</organism>
<dbReference type="EMBL" id="ML122293">
    <property type="protein sequence ID" value="RPD55722.1"/>
    <property type="molecule type" value="Genomic_DNA"/>
</dbReference>
<feature type="compositionally biased region" description="Low complexity" evidence="1">
    <location>
        <begin position="66"/>
        <end position="79"/>
    </location>
</feature>
<evidence type="ECO:0000313" key="3">
    <source>
        <dbReference type="Proteomes" id="UP000313359"/>
    </source>
</evidence>
<sequence length="176" mass="19161">MQPFRSRPSPSHSPEWPPQVRVHNVHGARIPPPVPRAGLAHLPPSESLAVRDVCAHPYQSHRRGSPTQRTTTTSTTSIPHTQPPIYQYQFFPAGQRPHPCPRIRGCGCAASAVEAVLQSWPVVAPRACSGRPRMNSHPCASWLGSMVRCLAGLARRASAARVQADSRDTAVECYPA</sequence>
<keyword evidence="3" id="KW-1185">Reference proteome</keyword>
<dbReference type="Proteomes" id="UP000313359">
    <property type="component" value="Unassembled WGS sequence"/>
</dbReference>
<protein>
    <submittedName>
        <fullName evidence="2">Uncharacterized protein</fullName>
    </submittedName>
</protein>
<accession>A0A5C2RXE4</accession>
<feature type="compositionally biased region" description="Low complexity" evidence="1">
    <location>
        <begin position="1"/>
        <end position="14"/>
    </location>
</feature>